<dbReference type="AlphaFoldDB" id="A0A917SBB5"/>
<evidence type="ECO:0000313" key="2">
    <source>
        <dbReference type="EMBL" id="GGL69421.1"/>
    </source>
</evidence>
<feature type="region of interest" description="Disordered" evidence="1">
    <location>
        <begin position="54"/>
        <end position="79"/>
    </location>
</feature>
<accession>A0A917SBB5</accession>
<comment type="caution">
    <text evidence="2">The sequence shown here is derived from an EMBL/GenBank/DDBJ whole genome shotgun (WGS) entry which is preliminary data.</text>
</comment>
<protein>
    <recommendedName>
        <fullName evidence="4">Gfo/Idh/MocA-like oxidoreductase C-terminal domain-containing protein</fullName>
    </recommendedName>
</protein>
<name>A0A917SBB5_9ACTN</name>
<reference evidence="2" key="1">
    <citation type="journal article" date="2014" name="Int. J. Syst. Evol. Microbiol.">
        <title>Complete genome sequence of Corynebacterium casei LMG S-19264T (=DSM 44701T), isolated from a smear-ripened cheese.</title>
        <authorList>
            <consortium name="US DOE Joint Genome Institute (JGI-PGF)"/>
            <person name="Walter F."/>
            <person name="Albersmeier A."/>
            <person name="Kalinowski J."/>
            <person name="Ruckert C."/>
        </authorList>
    </citation>
    <scope>NUCLEOTIDE SEQUENCE</scope>
    <source>
        <strain evidence="2">CGMCC 4.7306</strain>
    </source>
</reference>
<evidence type="ECO:0000256" key="1">
    <source>
        <dbReference type="SAM" id="MobiDB-lite"/>
    </source>
</evidence>
<evidence type="ECO:0008006" key="4">
    <source>
        <dbReference type="Google" id="ProtNLM"/>
    </source>
</evidence>
<proteinExistence type="predicted"/>
<organism evidence="2 3">
    <name type="scientific">Microlunatus endophyticus</name>
    <dbReference type="NCBI Taxonomy" id="1716077"/>
    <lineage>
        <taxon>Bacteria</taxon>
        <taxon>Bacillati</taxon>
        <taxon>Actinomycetota</taxon>
        <taxon>Actinomycetes</taxon>
        <taxon>Propionibacteriales</taxon>
        <taxon>Propionibacteriaceae</taxon>
        <taxon>Microlunatus</taxon>
    </lineage>
</organism>
<dbReference type="EMBL" id="BMMZ01000007">
    <property type="protein sequence ID" value="GGL69421.1"/>
    <property type="molecule type" value="Genomic_DNA"/>
</dbReference>
<dbReference type="Proteomes" id="UP000613840">
    <property type="component" value="Unassembled WGS sequence"/>
</dbReference>
<reference evidence="2" key="2">
    <citation type="submission" date="2020-09" db="EMBL/GenBank/DDBJ databases">
        <authorList>
            <person name="Sun Q."/>
            <person name="Zhou Y."/>
        </authorList>
    </citation>
    <scope>NUCLEOTIDE SEQUENCE</scope>
    <source>
        <strain evidence="2">CGMCC 4.7306</strain>
    </source>
</reference>
<sequence length="79" mass="8306">MIVQDADGGGHGGADPRVINEFLEFVAHGGRTDTSPVAARQSVAAGVIATESLRSDGSARPVPPLPQDMIDYFDRGQTR</sequence>
<keyword evidence="3" id="KW-1185">Reference proteome</keyword>
<dbReference type="RefSeq" id="WP_188896189.1">
    <property type="nucleotide sequence ID" value="NZ_BMMZ01000007.1"/>
</dbReference>
<evidence type="ECO:0000313" key="3">
    <source>
        <dbReference type="Proteomes" id="UP000613840"/>
    </source>
</evidence>
<gene>
    <name evidence="2" type="ORF">GCM10011575_30040</name>
</gene>